<evidence type="ECO:0000259" key="1">
    <source>
        <dbReference type="Pfam" id="PF13460"/>
    </source>
</evidence>
<dbReference type="EMBL" id="UGSP01000001">
    <property type="protein sequence ID" value="SUB24620.1"/>
    <property type="molecule type" value="Genomic_DNA"/>
</dbReference>
<dbReference type="CDD" id="cd05244">
    <property type="entry name" value="BVR-B_like_SDR_a"/>
    <property type="match status" value="1"/>
</dbReference>
<reference evidence="2 3" key="1">
    <citation type="submission" date="2018-06" db="EMBL/GenBank/DDBJ databases">
        <authorList>
            <consortium name="Pathogen Informatics"/>
            <person name="Doyle S."/>
        </authorList>
    </citation>
    <scope>NUCLEOTIDE SEQUENCE [LARGE SCALE GENOMIC DNA]</scope>
    <source>
        <strain evidence="3">NCTC 11297</strain>
    </source>
</reference>
<dbReference type="GeneID" id="300133866"/>
<dbReference type="RefSeq" id="WP_115249788.1">
    <property type="nucleotide sequence ID" value="NZ_UGSP01000001.1"/>
</dbReference>
<organism evidence="2 3">
    <name type="scientific">Avibacterium avium</name>
    <name type="common">Pasteurella avium</name>
    <dbReference type="NCBI Taxonomy" id="751"/>
    <lineage>
        <taxon>Bacteria</taxon>
        <taxon>Pseudomonadati</taxon>
        <taxon>Pseudomonadota</taxon>
        <taxon>Gammaproteobacteria</taxon>
        <taxon>Pasteurellales</taxon>
        <taxon>Pasteurellaceae</taxon>
        <taxon>Avibacterium</taxon>
    </lineage>
</organism>
<evidence type="ECO:0000313" key="3">
    <source>
        <dbReference type="Proteomes" id="UP000255098"/>
    </source>
</evidence>
<accession>A0A379ASM1</accession>
<dbReference type="GO" id="GO:0016646">
    <property type="term" value="F:oxidoreductase activity, acting on the CH-NH group of donors, NAD or NADP as acceptor"/>
    <property type="evidence" value="ECO:0007669"/>
    <property type="project" value="TreeGrafter"/>
</dbReference>
<feature type="domain" description="NAD(P)-binding" evidence="1">
    <location>
        <begin position="7"/>
        <end position="190"/>
    </location>
</feature>
<dbReference type="InterPro" id="IPR036291">
    <property type="entry name" value="NAD(P)-bd_dom_sf"/>
</dbReference>
<dbReference type="SUPFAM" id="SSF51735">
    <property type="entry name" value="NAD(P)-binding Rossmann-fold domains"/>
    <property type="match status" value="1"/>
</dbReference>
<dbReference type="AlphaFoldDB" id="A0A379ASM1"/>
<evidence type="ECO:0000313" key="2">
    <source>
        <dbReference type="EMBL" id="SUB24620.1"/>
    </source>
</evidence>
<proteinExistence type="predicted"/>
<dbReference type="PANTHER" id="PTHR43355:SF2">
    <property type="entry name" value="FLAVIN REDUCTASE (NADPH)"/>
    <property type="match status" value="1"/>
</dbReference>
<dbReference type="Gene3D" id="3.40.50.720">
    <property type="entry name" value="NAD(P)-binding Rossmann-like Domain"/>
    <property type="match status" value="1"/>
</dbReference>
<gene>
    <name evidence="2" type="ORF">NCTC11297_01670</name>
</gene>
<name>A0A379ASM1_AVIAV</name>
<sequence>MKVAVIGANGKAGRLIVAEAVARGLEVTAVVRGENHSAAQQVLKKDLFDLTKADLAGFDVVIDAFAAWTPETLPQHSTSLAHLCDILAGTKVRLLVVGGAGSLYTDASLAVQLADTPDFPAEYKPLAQAMAQALAELRKRDDVQWTYLSPAAVFDPEGAKTGTYRLAGEVFTVNEKGESYVSYADYAIAMIDEALNGKHIRERISVLS</sequence>
<dbReference type="Pfam" id="PF13460">
    <property type="entry name" value="NAD_binding_10"/>
    <property type="match status" value="1"/>
</dbReference>
<protein>
    <submittedName>
        <fullName evidence="2">NADH-flavin reductase</fullName>
    </submittedName>
</protein>
<dbReference type="InterPro" id="IPR016040">
    <property type="entry name" value="NAD(P)-bd_dom"/>
</dbReference>
<dbReference type="Proteomes" id="UP000255098">
    <property type="component" value="Unassembled WGS sequence"/>
</dbReference>
<dbReference type="InterPro" id="IPR051606">
    <property type="entry name" value="Polyketide_Oxido-like"/>
</dbReference>
<keyword evidence="3" id="KW-1185">Reference proteome</keyword>
<dbReference type="PANTHER" id="PTHR43355">
    <property type="entry name" value="FLAVIN REDUCTASE (NADPH)"/>
    <property type="match status" value="1"/>
</dbReference>